<gene>
    <name evidence="1" type="ORF">E1163_03315</name>
</gene>
<organism evidence="1 2">
    <name type="scientific">Fulvivirga kasyanovii</name>
    <dbReference type="NCBI Taxonomy" id="396812"/>
    <lineage>
        <taxon>Bacteria</taxon>
        <taxon>Pseudomonadati</taxon>
        <taxon>Bacteroidota</taxon>
        <taxon>Cytophagia</taxon>
        <taxon>Cytophagales</taxon>
        <taxon>Fulvivirgaceae</taxon>
        <taxon>Fulvivirga</taxon>
    </lineage>
</organism>
<dbReference type="RefSeq" id="WP_155169440.1">
    <property type="nucleotide sequence ID" value="NZ_BAAAFL010000012.1"/>
</dbReference>
<dbReference type="Proteomes" id="UP000798808">
    <property type="component" value="Unassembled WGS sequence"/>
</dbReference>
<name>A0ABW9RIS9_9BACT</name>
<evidence type="ECO:0000313" key="2">
    <source>
        <dbReference type="Proteomes" id="UP000798808"/>
    </source>
</evidence>
<proteinExistence type="predicted"/>
<reference evidence="1 2" key="1">
    <citation type="submission" date="2019-02" db="EMBL/GenBank/DDBJ databases">
        <authorList>
            <person name="Goldberg S.R."/>
            <person name="Haltli B.A."/>
            <person name="Correa H."/>
            <person name="Russell K.G."/>
        </authorList>
    </citation>
    <scope>NUCLEOTIDE SEQUENCE [LARGE SCALE GENOMIC DNA]</scope>
    <source>
        <strain evidence="1 2">JCM 16186</strain>
    </source>
</reference>
<evidence type="ECO:0008006" key="3">
    <source>
        <dbReference type="Google" id="ProtNLM"/>
    </source>
</evidence>
<evidence type="ECO:0000313" key="1">
    <source>
        <dbReference type="EMBL" id="MTI23969.1"/>
    </source>
</evidence>
<protein>
    <recommendedName>
        <fullName evidence="3">DUF2958 domain-containing protein</fullName>
    </recommendedName>
</protein>
<keyword evidence="2" id="KW-1185">Reference proteome</keyword>
<sequence>MKKSETIDGEELSELLKFLNDSTSYQWGELGTPEIHYYLTYFDQGDNCIGLTTIDMEGMAYSYPMIARMKWGKLKEMDLIDKLIKR</sequence>
<accession>A0ABW9RIS9</accession>
<comment type="caution">
    <text evidence="1">The sequence shown here is derived from an EMBL/GenBank/DDBJ whole genome shotgun (WGS) entry which is preliminary data.</text>
</comment>
<dbReference type="EMBL" id="SMLW01000339">
    <property type="protein sequence ID" value="MTI23969.1"/>
    <property type="molecule type" value="Genomic_DNA"/>
</dbReference>